<proteinExistence type="predicted"/>
<dbReference type="InterPro" id="IPR011978">
    <property type="entry name" value="YgfB-like"/>
</dbReference>
<evidence type="ECO:0000313" key="1">
    <source>
        <dbReference type="EMBL" id="RAK00746.1"/>
    </source>
</evidence>
<name>A0A327X2X7_9GAMM</name>
<keyword evidence="4" id="KW-1185">Reference proteome</keyword>
<organism evidence="1 3">
    <name type="scientific">Aliidiomarina maris</name>
    <dbReference type="NCBI Taxonomy" id="531312"/>
    <lineage>
        <taxon>Bacteria</taxon>
        <taxon>Pseudomonadati</taxon>
        <taxon>Pseudomonadota</taxon>
        <taxon>Gammaproteobacteria</taxon>
        <taxon>Alteromonadales</taxon>
        <taxon>Idiomarinaceae</taxon>
        <taxon>Aliidiomarina</taxon>
    </lineage>
</organism>
<dbReference type="Pfam" id="PF03695">
    <property type="entry name" value="UPF0149"/>
    <property type="match status" value="1"/>
</dbReference>
<accession>A0A327X2X7</accession>
<reference evidence="1 3" key="2">
    <citation type="submission" date="2018-06" db="EMBL/GenBank/DDBJ databases">
        <title>Genomic Encyclopedia of Type Strains, Phase III (KMG-III): the genomes of soil and plant-associated and newly described type strains.</title>
        <authorList>
            <person name="Whitman W."/>
        </authorList>
    </citation>
    <scope>NUCLEOTIDE SEQUENCE [LARGE SCALE GENOMIC DNA]</scope>
    <source>
        <strain evidence="1 3">CGMCC 1.15366</strain>
    </source>
</reference>
<dbReference type="RefSeq" id="WP_111568534.1">
    <property type="nucleotide sequence ID" value="NZ_PIPK01000003.1"/>
</dbReference>
<evidence type="ECO:0000313" key="4">
    <source>
        <dbReference type="Proteomes" id="UP000287865"/>
    </source>
</evidence>
<sequence length="429" mass="47713">MAQSAQQLAEQLADKIKRAGTSAEAPVVELQVSELGPALELLQAPWVVEQRNLAKQAFKAVIATHDAQIIAQALRYADESLLVSMHDYVLNHGVPFFDANVIGELDGLIQDHSLSPQRRLQAAQLLHCHVNLHPEYYGRIVAVLGARLQDAENNPAKVNAELVDTCVNLHADELMPAIDKVFASGNVQHPTYTTAEAVHAAMHVPSTAFEQGLELFMVTKELDEVRHDIDELIKQRLTSRDSAQAEQDLPLSHLGELDGFLHALATSPVPVARSLWVEQLSACLLHALDSDESRDQCLEKITTYYAQIKDAMTVGEADPHFEGAYATGVSHMQSMQPWARGYLLGLELWQADERAQAEAFDSFAELQEFLQALAQDQRLPEQYQSMANSDYAMIVQLMTQRVFSDLHDTLNDSFDADEDDLQGFFDNFN</sequence>
<comment type="caution">
    <text evidence="1">The sequence shown here is derived from an EMBL/GenBank/DDBJ whole genome shotgun (WGS) entry which is preliminary data.</text>
</comment>
<evidence type="ECO:0000313" key="3">
    <source>
        <dbReference type="Proteomes" id="UP000249203"/>
    </source>
</evidence>
<dbReference type="Proteomes" id="UP000249203">
    <property type="component" value="Unassembled WGS sequence"/>
</dbReference>
<dbReference type="InterPro" id="IPR036255">
    <property type="entry name" value="YgfB-like_sf"/>
</dbReference>
<dbReference type="Proteomes" id="UP000287865">
    <property type="component" value="Unassembled WGS sequence"/>
</dbReference>
<reference evidence="2 4" key="1">
    <citation type="journal article" date="2018" name="Front. Microbiol.">
        <title>Genome-Based Analysis Reveals the Taxonomy and Diversity of the Family Idiomarinaceae.</title>
        <authorList>
            <person name="Liu Y."/>
            <person name="Lai Q."/>
            <person name="Shao Z."/>
        </authorList>
    </citation>
    <scope>NUCLEOTIDE SEQUENCE [LARGE SCALE GENOMIC DNA]</scope>
    <source>
        <strain evidence="2 4">CF12-14</strain>
    </source>
</reference>
<dbReference type="AlphaFoldDB" id="A0A327X2X7"/>
<dbReference type="OrthoDB" id="8686772at2"/>
<dbReference type="EMBL" id="PIPK01000003">
    <property type="protein sequence ID" value="RUO27254.1"/>
    <property type="molecule type" value="Genomic_DNA"/>
</dbReference>
<dbReference type="NCBIfam" id="TIGR02292">
    <property type="entry name" value="ygfB_yecA"/>
    <property type="match status" value="1"/>
</dbReference>
<dbReference type="EMBL" id="QLMD01000002">
    <property type="protein sequence ID" value="RAK00746.1"/>
    <property type="molecule type" value="Genomic_DNA"/>
</dbReference>
<gene>
    <name evidence="1" type="ORF">B0I24_102171</name>
    <name evidence="2" type="ORF">CWE07_04720</name>
</gene>
<evidence type="ECO:0000313" key="2">
    <source>
        <dbReference type="EMBL" id="RUO27254.1"/>
    </source>
</evidence>
<dbReference type="Gene3D" id="1.20.120.740">
    <property type="entry name" value="YgfB uncharacterised protein family UPF0149, PF03695"/>
    <property type="match status" value="1"/>
</dbReference>
<protein>
    <submittedName>
        <fullName evidence="1">YecA family protein</fullName>
    </submittedName>
</protein>
<dbReference type="SUPFAM" id="SSF101327">
    <property type="entry name" value="YgfB-like"/>
    <property type="match status" value="1"/>
</dbReference>